<protein>
    <submittedName>
        <fullName evidence="2">Uncharacterized protein</fullName>
    </submittedName>
</protein>
<accession>A0A0C3GHU8</accession>
<dbReference type="Proteomes" id="UP000054166">
    <property type="component" value="Unassembled WGS sequence"/>
</dbReference>
<dbReference type="InParanoid" id="A0A0C3GHU8"/>
<evidence type="ECO:0000256" key="1">
    <source>
        <dbReference type="SAM" id="MobiDB-lite"/>
    </source>
</evidence>
<dbReference type="EMBL" id="KN832973">
    <property type="protein sequence ID" value="KIM90216.1"/>
    <property type="molecule type" value="Genomic_DNA"/>
</dbReference>
<reference evidence="3" key="2">
    <citation type="submission" date="2015-01" db="EMBL/GenBank/DDBJ databases">
        <title>Evolutionary Origins and Diversification of the Mycorrhizal Mutualists.</title>
        <authorList>
            <consortium name="DOE Joint Genome Institute"/>
            <consortium name="Mycorrhizal Genomics Consortium"/>
            <person name="Kohler A."/>
            <person name="Kuo A."/>
            <person name="Nagy L.G."/>
            <person name="Floudas D."/>
            <person name="Copeland A."/>
            <person name="Barry K.W."/>
            <person name="Cichocki N."/>
            <person name="Veneault-Fourrey C."/>
            <person name="LaButti K."/>
            <person name="Lindquist E.A."/>
            <person name="Lipzen A."/>
            <person name="Lundell T."/>
            <person name="Morin E."/>
            <person name="Murat C."/>
            <person name="Riley R."/>
            <person name="Ohm R."/>
            <person name="Sun H."/>
            <person name="Tunlid A."/>
            <person name="Henrissat B."/>
            <person name="Grigoriev I.V."/>
            <person name="Hibbett D.S."/>
            <person name="Martin F."/>
        </authorList>
    </citation>
    <scope>NUCLEOTIDE SEQUENCE [LARGE SCALE GENOMIC DNA]</scope>
    <source>
        <strain evidence="3">F 1598</strain>
    </source>
</reference>
<feature type="compositionally biased region" description="Basic and acidic residues" evidence="1">
    <location>
        <begin position="46"/>
        <end position="81"/>
    </location>
</feature>
<evidence type="ECO:0000313" key="3">
    <source>
        <dbReference type="Proteomes" id="UP000054166"/>
    </source>
</evidence>
<keyword evidence="3" id="KW-1185">Reference proteome</keyword>
<organism evidence="2 3">
    <name type="scientific">Piloderma croceum (strain F 1598)</name>
    <dbReference type="NCBI Taxonomy" id="765440"/>
    <lineage>
        <taxon>Eukaryota</taxon>
        <taxon>Fungi</taxon>
        <taxon>Dikarya</taxon>
        <taxon>Basidiomycota</taxon>
        <taxon>Agaricomycotina</taxon>
        <taxon>Agaricomycetes</taxon>
        <taxon>Agaricomycetidae</taxon>
        <taxon>Atheliales</taxon>
        <taxon>Atheliaceae</taxon>
        <taxon>Piloderma</taxon>
    </lineage>
</organism>
<dbReference type="AlphaFoldDB" id="A0A0C3GHU8"/>
<name>A0A0C3GHU8_PILCF</name>
<sequence>MAFNQLTTHFDLVCQITSTINVFPELCQVLSSIRLNQISGSTTIPEHNKPHTENPEPKKKNEKRERKERNHNNNIKKEKLGKPLTFLTLKPDRINPTAGTCVIV</sequence>
<proteinExistence type="predicted"/>
<reference evidence="2 3" key="1">
    <citation type="submission" date="2014-04" db="EMBL/GenBank/DDBJ databases">
        <authorList>
            <consortium name="DOE Joint Genome Institute"/>
            <person name="Kuo A."/>
            <person name="Tarkka M."/>
            <person name="Buscot F."/>
            <person name="Kohler A."/>
            <person name="Nagy L.G."/>
            <person name="Floudas D."/>
            <person name="Copeland A."/>
            <person name="Barry K.W."/>
            <person name="Cichocki N."/>
            <person name="Veneault-Fourrey C."/>
            <person name="LaButti K."/>
            <person name="Lindquist E.A."/>
            <person name="Lipzen A."/>
            <person name="Lundell T."/>
            <person name="Morin E."/>
            <person name="Murat C."/>
            <person name="Sun H."/>
            <person name="Tunlid A."/>
            <person name="Henrissat B."/>
            <person name="Grigoriev I.V."/>
            <person name="Hibbett D.S."/>
            <person name="Martin F."/>
            <person name="Nordberg H.P."/>
            <person name="Cantor M.N."/>
            <person name="Hua S.X."/>
        </authorList>
    </citation>
    <scope>NUCLEOTIDE SEQUENCE [LARGE SCALE GENOMIC DNA]</scope>
    <source>
        <strain evidence="2 3">F 1598</strain>
    </source>
</reference>
<evidence type="ECO:0000313" key="2">
    <source>
        <dbReference type="EMBL" id="KIM90216.1"/>
    </source>
</evidence>
<dbReference type="HOGENOM" id="CLU_2251047_0_0_1"/>
<feature type="region of interest" description="Disordered" evidence="1">
    <location>
        <begin position="40"/>
        <end position="82"/>
    </location>
</feature>
<gene>
    <name evidence="2" type="ORF">PILCRDRAFT_811941</name>
</gene>